<dbReference type="SUPFAM" id="SSF50182">
    <property type="entry name" value="Sm-like ribonucleoproteins"/>
    <property type="match status" value="1"/>
</dbReference>
<keyword evidence="12" id="KW-1185">Reference proteome</keyword>
<dbReference type="GeneID" id="112288830"/>
<dbReference type="STRING" id="3218.A0A2K1JTC6"/>
<feature type="compositionally biased region" description="Polar residues" evidence="7">
    <location>
        <begin position="229"/>
        <end position="238"/>
    </location>
</feature>
<dbReference type="GO" id="GO:0005886">
    <property type="term" value="C:plasma membrane"/>
    <property type="evidence" value="ECO:0000318"/>
    <property type="project" value="GO_Central"/>
</dbReference>
<dbReference type="InterPro" id="IPR006685">
    <property type="entry name" value="MscS_channel_2nd"/>
</dbReference>
<dbReference type="EnsemblPlants" id="Pp3c11_3390V3.1">
    <property type="protein sequence ID" value="Pp3c11_3390V3.1"/>
    <property type="gene ID" value="Pp3c11_3390"/>
</dbReference>
<reference evidence="10 12" key="2">
    <citation type="journal article" date="2018" name="Plant J.">
        <title>The Physcomitrella patens chromosome-scale assembly reveals moss genome structure and evolution.</title>
        <authorList>
            <person name="Lang D."/>
            <person name="Ullrich K.K."/>
            <person name="Murat F."/>
            <person name="Fuchs J."/>
            <person name="Jenkins J."/>
            <person name="Haas F.B."/>
            <person name="Piednoel M."/>
            <person name="Gundlach H."/>
            <person name="Van Bel M."/>
            <person name="Meyberg R."/>
            <person name="Vives C."/>
            <person name="Morata J."/>
            <person name="Symeonidi A."/>
            <person name="Hiss M."/>
            <person name="Muchero W."/>
            <person name="Kamisugi Y."/>
            <person name="Saleh O."/>
            <person name="Blanc G."/>
            <person name="Decker E.L."/>
            <person name="van Gessel N."/>
            <person name="Grimwood J."/>
            <person name="Hayes R.D."/>
            <person name="Graham S.W."/>
            <person name="Gunter L.E."/>
            <person name="McDaniel S.F."/>
            <person name="Hoernstein S.N.W."/>
            <person name="Larsson A."/>
            <person name="Li F.W."/>
            <person name="Perroud P.F."/>
            <person name="Phillips J."/>
            <person name="Ranjan P."/>
            <person name="Rokshar D.S."/>
            <person name="Rothfels C.J."/>
            <person name="Schneider L."/>
            <person name="Shu S."/>
            <person name="Stevenson D.W."/>
            <person name="Thummler F."/>
            <person name="Tillich M."/>
            <person name="Villarreal Aguilar J.C."/>
            <person name="Widiez T."/>
            <person name="Wong G.K."/>
            <person name="Wymore A."/>
            <person name="Zhang Y."/>
            <person name="Zimmer A.D."/>
            <person name="Quatrano R.S."/>
            <person name="Mayer K.F.X."/>
            <person name="Goodstein D."/>
            <person name="Casacuberta J.M."/>
            <person name="Vandepoele K."/>
            <person name="Reski R."/>
            <person name="Cuming A.C."/>
            <person name="Tuskan G.A."/>
            <person name="Maumus F."/>
            <person name="Salse J."/>
            <person name="Schmutz J."/>
            <person name="Rensing S.A."/>
        </authorList>
    </citation>
    <scope>NUCLEOTIDE SEQUENCE [LARGE SCALE GENOMIC DNA]</scope>
    <source>
        <strain evidence="11 12">cv. Gransden 2004</strain>
    </source>
</reference>
<dbReference type="FunFam" id="2.30.30.60:FF:000003">
    <property type="entry name" value="Predicted mechanosensitive ion channel"/>
    <property type="match status" value="1"/>
</dbReference>
<protein>
    <recommendedName>
        <fullName evidence="9">Mechanosensitive ion channel MscS domain-containing protein</fullName>
    </recommendedName>
</protein>
<evidence type="ECO:0000256" key="3">
    <source>
        <dbReference type="ARBA" id="ARBA00022448"/>
    </source>
</evidence>
<feature type="compositionally biased region" description="Basic residues" evidence="7">
    <location>
        <begin position="286"/>
        <end position="298"/>
    </location>
</feature>
<dbReference type="OrthoDB" id="544685at2759"/>
<accession>A0A2K1JTC6</accession>
<dbReference type="Gramene" id="Pp3c11_3390V3.1">
    <property type="protein sequence ID" value="Pp3c11_3390V3.1"/>
    <property type="gene ID" value="Pp3c11_3390"/>
</dbReference>
<feature type="compositionally biased region" description="Polar residues" evidence="7">
    <location>
        <begin position="205"/>
        <end position="221"/>
    </location>
</feature>
<feature type="compositionally biased region" description="Basic and acidic residues" evidence="7">
    <location>
        <begin position="86"/>
        <end position="108"/>
    </location>
</feature>
<dbReference type="EnsemblPlants" id="Pp3c11_3390V3.2">
    <property type="protein sequence ID" value="Pp3c11_3390V3.2"/>
    <property type="gene ID" value="Pp3c11_3390"/>
</dbReference>
<name>A0A2K1JTC6_PHYPA</name>
<dbReference type="InterPro" id="IPR016688">
    <property type="entry name" value="MscS-like_plants/fungi"/>
</dbReference>
<feature type="region of interest" description="Disordered" evidence="7">
    <location>
        <begin position="264"/>
        <end position="304"/>
    </location>
</feature>
<dbReference type="EMBL" id="ABEU02000011">
    <property type="protein sequence ID" value="PNR44778.1"/>
    <property type="molecule type" value="Genomic_DNA"/>
</dbReference>
<comment type="similarity">
    <text evidence="2">Belongs to the MscS (TC 1.A.23) family.</text>
</comment>
<evidence type="ECO:0000313" key="10">
    <source>
        <dbReference type="EMBL" id="PNR44778.1"/>
    </source>
</evidence>
<dbReference type="Gene3D" id="2.30.30.60">
    <property type="match status" value="1"/>
</dbReference>
<feature type="transmembrane region" description="Helical" evidence="8">
    <location>
        <begin position="492"/>
        <end position="509"/>
    </location>
</feature>
<keyword evidence="5 8" id="KW-1133">Transmembrane helix</keyword>
<dbReference type="RefSeq" id="XP_024389234.1">
    <property type="nucleotide sequence ID" value="XM_024533466.2"/>
</dbReference>
<dbReference type="Gramene" id="Pp3c11_3390V3.2">
    <property type="protein sequence ID" value="Pp3c11_3390V3.2"/>
    <property type="gene ID" value="Pp3c11_3390"/>
</dbReference>
<feature type="transmembrane region" description="Helical" evidence="8">
    <location>
        <begin position="817"/>
        <end position="841"/>
    </location>
</feature>
<dbReference type="InterPro" id="IPR023408">
    <property type="entry name" value="MscS_beta-dom_sf"/>
</dbReference>
<feature type="transmembrane region" description="Helical" evidence="8">
    <location>
        <begin position="443"/>
        <end position="472"/>
    </location>
</feature>
<feature type="region of interest" description="Disordered" evidence="7">
    <location>
        <begin position="179"/>
        <end position="238"/>
    </location>
</feature>
<organism evidence="10">
    <name type="scientific">Physcomitrium patens</name>
    <name type="common">Spreading-leaved earth moss</name>
    <name type="synonym">Physcomitrella patens</name>
    <dbReference type="NCBI Taxonomy" id="3218"/>
    <lineage>
        <taxon>Eukaryota</taxon>
        <taxon>Viridiplantae</taxon>
        <taxon>Streptophyta</taxon>
        <taxon>Embryophyta</taxon>
        <taxon>Bryophyta</taxon>
        <taxon>Bryophytina</taxon>
        <taxon>Bryopsida</taxon>
        <taxon>Funariidae</taxon>
        <taxon>Funariales</taxon>
        <taxon>Funariaceae</taxon>
        <taxon>Physcomitrium</taxon>
    </lineage>
</organism>
<evidence type="ECO:0000256" key="6">
    <source>
        <dbReference type="ARBA" id="ARBA00023136"/>
    </source>
</evidence>
<dbReference type="PaxDb" id="3218-PP1S39_394V6.1"/>
<comment type="subcellular location">
    <subcellularLocation>
        <location evidence="1">Membrane</location>
        <topology evidence="1">Multi-pass membrane protein</topology>
    </subcellularLocation>
</comment>
<keyword evidence="6 8" id="KW-0472">Membrane</keyword>
<dbReference type="Pfam" id="PF00924">
    <property type="entry name" value="MS_channel_2nd"/>
    <property type="match status" value="1"/>
</dbReference>
<evidence type="ECO:0000256" key="2">
    <source>
        <dbReference type="ARBA" id="ARBA00008017"/>
    </source>
</evidence>
<evidence type="ECO:0000313" key="12">
    <source>
        <dbReference type="Proteomes" id="UP000006727"/>
    </source>
</evidence>
<dbReference type="PANTHER" id="PTHR31618:SF1">
    <property type="entry name" value="EF-HAND DOMAIN-CONTAINING PROTEIN"/>
    <property type="match status" value="1"/>
</dbReference>
<gene>
    <name evidence="11" type="primary">LOC112288830</name>
    <name evidence="10" type="ORF">PHYPA_014548</name>
</gene>
<dbReference type="AlphaFoldDB" id="A0A2K1JTC6"/>
<dbReference type="Proteomes" id="UP000006727">
    <property type="component" value="Chromosome 11"/>
</dbReference>
<feature type="compositionally biased region" description="Polar residues" evidence="7">
    <location>
        <begin position="348"/>
        <end position="360"/>
    </location>
</feature>
<feature type="region of interest" description="Disordered" evidence="7">
    <location>
        <begin position="76"/>
        <end position="122"/>
    </location>
</feature>
<evidence type="ECO:0000259" key="9">
    <source>
        <dbReference type="Pfam" id="PF00924"/>
    </source>
</evidence>
<dbReference type="OMA" id="NRNISAW"/>
<keyword evidence="3" id="KW-0813">Transport</keyword>
<feature type="transmembrane region" description="Helical" evidence="8">
    <location>
        <begin position="407"/>
        <end position="431"/>
    </location>
</feature>
<dbReference type="InterPro" id="IPR010920">
    <property type="entry name" value="LSM_dom_sf"/>
</dbReference>
<evidence type="ECO:0000256" key="7">
    <source>
        <dbReference type="SAM" id="MobiDB-lite"/>
    </source>
</evidence>
<dbReference type="GO" id="GO:0050982">
    <property type="term" value="P:detection of mechanical stimulus"/>
    <property type="evidence" value="ECO:0007669"/>
    <property type="project" value="UniProtKB-ARBA"/>
</dbReference>
<dbReference type="GO" id="GO:0008381">
    <property type="term" value="F:mechanosensitive monoatomic ion channel activity"/>
    <property type="evidence" value="ECO:0000318"/>
    <property type="project" value="GO_Central"/>
</dbReference>
<feature type="domain" description="Mechanosensitive ion channel MscS" evidence="9">
    <location>
        <begin position="836"/>
        <end position="893"/>
    </location>
</feature>
<evidence type="ECO:0000256" key="4">
    <source>
        <dbReference type="ARBA" id="ARBA00022692"/>
    </source>
</evidence>
<keyword evidence="4 8" id="KW-0812">Transmembrane</keyword>
<evidence type="ECO:0000256" key="1">
    <source>
        <dbReference type="ARBA" id="ARBA00004141"/>
    </source>
</evidence>
<reference evidence="10 12" key="1">
    <citation type="journal article" date="2008" name="Science">
        <title>The Physcomitrella genome reveals evolutionary insights into the conquest of land by plants.</title>
        <authorList>
            <person name="Rensing S."/>
            <person name="Lang D."/>
            <person name="Zimmer A."/>
            <person name="Terry A."/>
            <person name="Salamov A."/>
            <person name="Shapiro H."/>
            <person name="Nishiyama T."/>
            <person name="Perroud P.-F."/>
            <person name="Lindquist E."/>
            <person name="Kamisugi Y."/>
            <person name="Tanahashi T."/>
            <person name="Sakakibara K."/>
            <person name="Fujita T."/>
            <person name="Oishi K."/>
            <person name="Shin-I T."/>
            <person name="Kuroki Y."/>
            <person name="Toyoda A."/>
            <person name="Suzuki Y."/>
            <person name="Hashimoto A."/>
            <person name="Yamaguchi K."/>
            <person name="Sugano A."/>
            <person name="Kohara Y."/>
            <person name="Fujiyama A."/>
            <person name="Anterola A."/>
            <person name="Aoki S."/>
            <person name="Ashton N."/>
            <person name="Barbazuk W.B."/>
            <person name="Barker E."/>
            <person name="Bennetzen J."/>
            <person name="Bezanilla M."/>
            <person name="Blankenship R."/>
            <person name="Cho S.H."/>
            <person name="Dutcher S."/>
            <person name="Estelle M."/>
            <person name="Fawcett J.A."/>
            <person name="Gundlach H."/>
            <person name="Hanada K."/>
            <person name="Heyl A."/>
            <person name="Hicks K.A."/>
            <person name="Hugh J."/>
            <person name="Lohr M."/>
            <person name="Mayer K."/>
            <person name="Melkozernov A."/>
            <person name="Murata T."/>
            <person name="Nelson D."/>
            <person name="Pils B."/>
            <person name="Prigge M."/>
            <person name="Reiss B."/>
            <person name="Renner T."/>
            <person name="Rombauts S."/>
            <person name="Rushton P."/>
            <person name="Sanderfoot A."/>
            <person name="Schween G."/>
            <person name="Shiu S.-H."/>
            <person name="Stueber K."/>
            <person name="Theodoulou F.L."/>
            <person name="Tu H."/>
            <person name="Van de Peer Y."/>
            <person name="Verrier P.J."/>
            <person name="Waters E."/>
            <person name="Wood A."/>
            <person name="Yang L."/>
            <person name="Cove D."/>
            <person name="Cuming A."/>
            <person name="Hasebe M."/>
            <person name="Lucas S."/>
            <person name="Mishler D.B."/>
            <person name="Reski R."/>
            <person name="Grigoriev I."/>
            <person name="Quatrano R.S."/>
            <person name="Boore J.L."/>
        </authorList>
    </citation>
    <scope>NUCLEOTIDE SEQUENCE [LARGE SCALE GENOMIC DNA]</scope>
    <source>
        <strain evidence="11 12">cv. Gransden 2004</strain>
    </source>
</reference>
<evidence type="ECO:0000256" key="8">
    <source>
        <dbReference type="SAM" id="Phobius"/>
    </source>
</evidence>
<dbReference type="PANTHER" id="PTHR31618">
    <property type="entry name" value="MECHANOSENSITIVE ION CHANNEL PROTEIN 5"/>
    <property type="match status" value="1"/>
</dbReference>
<reference evidence="11" key="3">
    <citation type="submission" date="2020-12" db="UniProtKB">
        <authorList>
            <consortium name="EnsemblPlants"/>
        </authorList>
    </citation>
    <scope>IDENTIFICATION</scope>
</reference>
<feature type="region of interest" description="Disordered" evidence="7">
    <location>
        <begin position="610"/>
        <end position="638"/>
    </location>
</feature>
<sequence length="1014" mass="114160">MSAIETRNKLVLKDPSNQIATDGFLSGKTGSRMKKPDRFFEKIVEAREVAGGVGELRDERPGSSLADLERRARAASGGHLQYSKSIGREMEERLPSRIRFDETGRRGSEAQQGKDVGVGWHEGSDQDQLEKVSLLNQEPPSGITPHKRWRTKSLDMGYGKAMDSSGSLWRKQPKDLAIEVDPENTGPGPWTQKRGSLPHLPETHIYSQSESELSKDNSAMSSMKRGVSQVDSDSTNSSLRLPALLSHLPSSGDQVSGFMENPAFAVEGPKNYGEKLDRGDEIGSLRLRKTSSHSSQRHSFRDEELVVKSSAIPASHYNRAKSRFAEPRKPFDQNSGSPRKSGGARSGQLKSGPQRSQQLRSGKLWSGQLKSQMMKSGMIQLGRVEEEEEDPFKDLDMPERPKFRRKLTWSVCLEWIAFFVLLGAVICSRILPQARNLELWGLLLWKWFLLALVIVCGRLVSGWVTRALVLVFEMNFLMRKRVLYFVYALRRGVRNCIWLASVLMAWNFMFDSRAQKVSRKLMYVTKVLQCILLAAVLFLVKVFLVKLLASSFHVGTYFERIRDSLFNQHVLEVLSGPPVVEIERMKEDDEKLLEEVSLLKKAGATAKGLEGLPGISENNETQKSRKLSRSKTTPVSGEVKAGSGITVQHLHKLNRQNVSAFNMKRLVNLVRSQGVATFGQGLDGNAEEEMDTEIRSEWQAKAVAKEVFNNVAKLGASCITEGDLMRFMPEEDAIRALALFDEAMETGKITKKALKSWVVNVYQERRALALSLSDTKSAVSKLHRMIDVVLSIIVLVIWLLILDIATTQLLLFVSSQLVLMVFIFGNTLKTVFEAIVFVFVYHPFDVGDRCLIDGVMYVVEEMNILTTVFLGDFNAKVWYPNSVLATKPISNYYRSPDMGDMFKFFISSATPAEKIGRLREFIGRYITSKPQHWKETFTINCMDCSPEHGRLELVLGLTHTMNFQNFGEKTARRSEIILEMKKGFEELGIEYHLPTQEVHVKSVDGSTINLNRPL</sequence>
<dbReference type="GO" id="GO:0006820">
    <property type="term" value="P:monoatomic anion transport"/>
    <property type="evidence" value="ECO:0000318"/>
    <property type="project" value="GO_Central"/>
</dbReference>
<feature type="compositionally biased region" description="Basic and acidic residues" evidence="7">
    <location>
        <begin position="272"/>
        <end position="283"/>
    </location>
</feature>
<evidence type="ECO:0000256" key="5">
    <source>
        <dbReference type="ARBA" id="ARBA00022989"/>
    </source>
</evidence>
<evidence type="ECO:0000313" key="11">
    <source>
        <dbReference type="EnsemblPlants" id="Pp3c11_3390V3.1"/>
    </source>
</evidence>
<feature type="transmembrane region" description="Helical" evidence="8">
    <location>
        <begin position="788"/>
        <end position="811"/>
    </location>
</feature>
<feature type="transmembrane region" description="Helical" evidence="8">
    <location>
        <begin position="521"/>
        <end position="544"/>
    </location>
</feature>
<feature type="region of interest" description="Disordered" evidence="7">
    <location>
        <begin position="317"/>
        <end position="361"/>
    </location>
</feature>
<proteinExistence type="inferred from homology"/>